<evidence type="ECO:0000313" key="1">
    <source>
        <dbReference type="EMBL" id="KAK3382610.1"/>
    </source>
</evidence>
<dbReference type="Pfam" id="PF12224">
    <property type="entry name" value="Amidoligase_2"/>
    <property type="match status" value="1"/>
</dbReference>
<name>A0AAE0NJI1_9PEZI</name>
<sequence>MPHNYKVAHVRFDPVPEVHKIHKDQAPRPQQPKVPDFRFCIELGLVVRSRTYKHASSAGVEEEISARLAKSGIANHVAGTKAESQTEWTVAKDLAIPSHPRDHKFGVKLVSPFWRFSRHDTWMLHLRGVLQTLHHSFEVTATHQCSTSIHVVPACGFWRLSQAKALAKSAVYFERCFDALVPPYRRRSVWAKSNRHNAHMGRLSTGECFESIAAQKSFAQLGACMNWCAADSATGAALGRTADFAHSGFRWNLASLMSEGDGFGSVEFRQPGASTTASDAIAWVMMVVCFARLSCTYGDSLKPRDPARLASLGEWLLYEADCSGVPHKALLRNMFDVAQPVKGREAGLDAGAITFDEDQRLRFKEKERNIALEKYRKLVKHL</sequence>
<dbReference type="AlphaFoldDB" id="A0AAE0NJI1"/>
<dbReference type="EMBL" id="JAULSN010000001">
    <property type="protein sequence ID" value="KAK3382610.1"/>
    <property type="molecule type" value="Genomic_DNA"/>
</dbReference>
<comment type="caution">
    <text evidence="1">The sequence shown here is derived from an EMBL/GenBank/DDBJ whole genome shotgun (WGS) entry which is preliminary data.</text>
</comment>
<dbReference type="PANTHER" id="PTHR36847:SF1">
    <property type="entry name" value="AMIDOLIGASE ENZYME"/>
    <property type="match status" value="1"/>
</dbReference>
<evidence type="ECO:0000313" key="2">
    <source>
        <dbReference type="Proteomes" id="UP001287356"/>
    </source>
</evidence>
<reference evidence="1" key="2">
    <citation type="submission" date="2023-06" db="EMBL/GenBank/DDBJ databases">
        <authorList>
            <consortium name="Lawrence Berkeley National Laboratory"/>
            <person name="Haridas S."/>
            <person name="Hensen N."/>
            <person name="Bonometti L."/>
            <person name="Westerberg I."/>
            <person name="Brannstrom I.O."/>
            <person name="Guillou S."/>
            <person name="Cros-Aarteil S."/>
            <person name="Calhoun S."/>
            <person name="Kuo A."/>
            <person name="Mondo S."/>
            <person name="Pangilinan J."/>
            <person name="Riley R."/>
            <person name="Labutti K."/>
            <person name="Andreopoulos B."/>
            <person name="Lipzen A."/>
            <person name="Chen C."/>
            <person name="Yanf M."/>
            <person name="Daum C."/>
            <person name="Ng V."/>
            <person name="Clum A."/>
            <person name="Steindorff A."/>
            <person name="Ohm R."/>
            <person name="Martin F."/>
            <person name="Silar P."/>
            <person name="Natvig D."/>
            <person name="Lalanne C."/>
            <person name="Gautier V."/>
            <person name="Ament-Velasquez S.L."/>
            <person name="Kruys A."/>
            <person name="Hutchinson M.I."/>
            <person name="Powell A.J."/>
            <person name="Barry K."/>
            <person name="Miller A.N."/>
            <person name="Grigoriev I.V."/>
            <person name="Debuchy R."/>
            <person name="Gladieux P."/>
            <person name="Thoren M.H."/>
            <person name="Johannesson H."/>
        </authorList>
    </citation>
    <scope>NUCLEOTIDE SEQUENCE</scope>
    <source>
        <strain evidence="1">CBS 958.72</strain>
    </source>
</reference>
<keyword evidence="2" id="KW-1185">Reference proteome</keyword>
<organism evidence="1 2">
    <name type="scientific">Lasiosphaeria ovina</name>
    <dbReference type="NCBI Taxonomy" id="92902"/>
    <lineage>
        <taxon>Eukaryota</taxon>
        <taxon>Fungi</taxon>
        <taxon>Dikarya</taxon>
        <taxon>Ascomycota</taxon>
        <taxon>Pezizomycotina</taxon>
        <taxon>Sordariomycetes</taxon>
        <taxon>Sordariomycetidae</taxon>
        <taxon>Sordariales</taxon>
        <taxon>Lasiosphaeriaceae</taxon>
        <taxon>Lasiosphaeria</taxon>
    </lineage>
</organism>
<accession>A0AAE0NJI1</accession>
<reference evidence="1" key="1">
    <citation type="journal article" date="2023" name="Mol. Phylogenet. Evol.">
        <title>Genome-scale phylogeny and comparative genomics of the fungal order Sordariales.</title>
        <authorList>
            <person name="Hensen N."/>
            <person name="Bonometti L."/>
            <person name="Westerberg I."/>
            <person name="Brannstrom I.O."/>
            <person name="Guillou S."/>
            <person name="Cros-Aarteil S."/>
            <person name="Calhoun S."/>
            <person name="Haridas S."/>
            <person name="Kuo A."/>
            <person name="Mondo S."/>
            <person name="Pangilinan J."/>
            <person name="Riley R."/>
            <person name="LaButti K."/>
            <person name="Andreopoulos B."/>
            <person name="Lipzen A."/>
            <person name="Chen C."/>
            <person name="Yan M."/>
            <person name="Daum C."/>
            <person name="Ng V."/>
            <person name="Clum A."/>
            <person name="Steindorff A."/>
            <person name="Ohm R.A."/>
            <person name="Martin F."/>
            <person name="Silar P."/>
            <person name="Natvig D.O."/>
            <person name="Lalanne C."/>
            <person name="Gautier V."/>
            <person name="Ament-Velasquez S.L."/>
            <person name="Kruys A."/>
            <person name="Hutchinson M.I."/>
            <person name="Powell A.J."/>
            <person name="Barry K."/>
            <person name="Miller A.N."/>
            <person name="Grigoriev I.V."/>
            <person name="Debuchy R."/>
            <person name="Gladieux P."/>
            <person name="Hiltunen Thoren M."/>
            <person name="Johannesson H."/>
        </authorList>
    </citation>
    <scope>NUCLEOTIDE SEQUENCE</scope>
    <source>
        <strain evidence="1">CBS 958.72</strain>
    </source>
</reference>
<dbReference type="Proteomes" id="UP001287356">
    <property type="component" value="Unassembled WGS sequence"/>
</dbReference>
<dbReference type="PANTHER" id="PTHR36847">
    <property type="entry name" value="AMIDOLIGASE ENZYME"/>
    <property type="match status" value="1"/>
</dbReference>
<dbReference type="InterPro" id="IPR022025">
    <property type="entry name" value="Amidoligase_2"/>
</dbReference>
<proteinExistence type="predicted"/>
<gene>
    <name evidence="1" type="ORF">B0T24DRAFT_516364</name>
</gene>
<protein>
    <submittedName>
        <fullName evidence="1">Uncharacterized protein</fullName>
    </submittedName>
</protein>